<evidence type="ECO:0000313" key="3">
    <source>
        <dbReference type="Proteomes" id="UP000030764"/>
    </source>
</evidence>
<name>A0A085MJM8_9BILA</name>
<dbReference type="EMBL" id="KL363188">
    <property type="protein sequence ID" value="KFD57424.1"/>
    <property type="molecule type" value="Genomic_DNA"/>
</dbReference>
<keyword evidence="3" id="KW-1185">Reference proteome</keyword>
<feature type="region of interest" description="Disordered" evidence="1">
    <location>
        <begin position="751"/>
        <end position="781"/>
    </location>
</feature>
<feature type="region of interest" description="Disordered" evidence="1">
    <location>
        <begin position="624"/>
        <end position="645"/>
    </location>
</feature>
<gene>
    <name evidence="2" type="ORF">M513_01527</name>
</gene>
<sequence length="1496" mass="167929">MLDAVSFTSNKKVLYIISPCNEEIVFLRSDMWNIWLFIALHLAALSAGAYLTRPYHVQSPSRTQYSYSYGYKAPQRQNGYYYSVKSSNGQTYSSAKYKEVNVSKELIQIMRKQTFEQPITFNDTYLAKVAKIVRAVPDGTYVRVDYLVAPSECTLETVISLEHLYSASCPVKKDAKWRHCKGFFSEQNLYTLSIYCEQFVPAEKENLELLYPNMIEILNATEEVSTVKPPASFPTYKDEVEVFLKQRVFHSKFRIGHWYTRVMKVYEWKETESKLYVKFAVAPTTCYRDDVITFEQLYSDMCSLMQVDAWLVCTAYLPLEVRDDYKFTCDALDEFEGYRKNSSIPAVQTTTPTVPAVKIDVPTTITEIKHFIHESHIQVGGWHAKFMKLIQVKVVDGSIYAELAIAPSQCSSQQKIPFEKLYSSLCPVSDVPEWTLCTVTMPLDGRRKRVVTCEGTMKAEKIENPEPEPEEKVPTPTPAVPIDITPTPTPAPIEIPKIPTPTPAAPIEITTMAPTASPETSTDRSEVISSIKRFLLESKVQLGGWHAKFVKLTKFEQIGNSVHVEFALAPSECSAQLKVTLYQLYSPFCPTMQAAEWLLCRGEMPPDSQSHFLMTCGDRMKAELDTEDGSSATPTPDQGASTTNMTERKNVIEAIKQFIHNVRIEVNGHHARVVKLYRYETRANNILVEFALAQSCCKISEQVSILQLYSTACAIVPSDHWLLCNGAIPYSGRSGYSLSCAERIEADPALPTDVEDPLKNSSGSEEEKPTTPRETTEPTSDDVVGKVKEYIFTSKVQVDGFHARVVKFYKHVERSSGIDVELDIAPTNCSLSQKIAFDTLYSDACPISDSKFWVRCSGTIPNNGNGYYSMKCKRTVTTGRDDTVEVTTAAPQVPPPTSESTDDSDLDEHSRVFKIIKHILFAEHMEINGWYARLAELKILSKDEFGSYVEFTIAPTECRSTLKILLQMLYSDSCPIKVNSARTSCTGLVPTQIGGKHRITCGSSVIDSEKGSEILPTLPEEVPEHGRAENITAELKEMLFSEQIEIGGWRARLTELIEVTDVDDKTHVRFIIAPSKCSVKAKITMEHLYSTSCPVLDVGVLVLCEGYLPFSDDNAFQCQLSNKKTSDVTPKPPVIIDPSDSVQISSIVSRLVFDKQLEIDGKYPRFLALLDTHAVGSSVRVEFTLAPTECSKARKITIDELYSRSCPLQAVKVLLVCEVMIPFASDGKIKCEKRLPHNEMRERIILKNHTTRMDSSKQLAQVYAFTKQLLFDRKLDFNGFYPKIVQMFTSTYEKGSLSVRFVIAATSCSNSLKITLGKLYSKSCPIQDRSKFTLCKAVIRLEYKSTPTLDCDSQVEAEEKNLTVPCAPTDTEDFCRMSTIDLLNHIKKAIFVERVYVSGCYPKLVEVKELERRGNEAYFKCSIAPSKCKLGQKLSFEELYSIQCPLLSSKLIMECEGYLSSGAAKKYRVNCFGSSGGLTYEAQDHAVPLNMENPTG</sequence>
<feature type="compositionally biased region" description="Basic and acidic residues" evidence="1">
    <location>
        <begin position="765"/>
        <end position="776"/>
    </location>
</feature>
<organism evidence="2 3">
    <name type="scientific">Trichuris suis</name>
    <name type="common">pig whipworm</name>
    <dbReference type="NCBI Taxonomy" id="68888"/>
    <lineage>
        <taxon>Eukaryota</taxon>
        <taxon>Metazoa</taxon>
        <taxon>Ecdysozoa</taxon>
        <taxon>Nematoda</taxon>
        <taxon>Enoplea</taxon>
        <taxon>Dorylaimia</taxon>
        <taxon>Trichinellida</taxon>
        <taxon>Trichuridae</taxon>
        <taxon>Trichuris</taxon>
    </lineage>
</organism>
<accession>A0A085MJM8</accession>
<feature type="compositionally biased region" description="Polar residues" evidence="1">
    <location>
        <begin position="629"/>
        <end position="645"/>
    </location>
</feature>
<reference evidence="2 3" key="1">
    <citation type="journal article" date="2014" name="Nat. Genet.">
        <title>Genome and transcriptome of the porcine whipworm Trichuris suis.</title>
        <authorList>
            <person name="Jex A.R."/>
            <person name="Nejsum P."/>
            <person name="Schwarz E.M."/>
            <person name="Hu L."/>
            <person name="Young N.D."/>
            <person name="Hall R.S."/>
            <person name="Korhonen P.K."/>
            <person name="Liao S."/>
            <person name="Thamsborg S."/>
            <person name="Xia J."/>
            <person name="Xu P."/>
            <person name="Wang S."/>
            <person name="Scheerlinck J.P."/>
            <person name="Hofmann A."/>
            <person name="Sternberg P.W."/>
            <person name="Wang J."/>
            <person name="Gasser R.B."/>
        </authorList>
    </citation>
    <scope>NUCLEOTIDE SEQUENCE [LARGE SCALE GENOMIC DNA]</scope>
    <source>
        <strain evidence="2">DCEP-RM93M</strain>
    </source>
</reference>
<dbReference type="Proteomes" id="UP000030764">
    <property type="component" value="Unassembled WGS sequence"/>
</dbReference>
<protein>
    <submittedName>
        <fullName evidence="2">Uncharacterized protein</fullName>
    </submittedName>
</protein>
<evidence type="ECO:0000313" key="2">
    <source>
        <dbReference type="EMBL" id="KFD57424.1"/>
    </source>
</evidence>
<proteinExistence type="predicted"/>
<evidence type="ECO:0000256" key="1">
    <source>
        <dbReference type="SAM" id="MobiDB-lite"/>
    </source>
</evidence>